<feature type="repeat" description="PPR" evidence="3">
    <location>
        <begin position="1444"/>
        <end position="1478"/>
    </location>
</feature>
<feature type="repeat" description="PPR" evidence="3">
    <location>
        <begin position="1235"/>
        <end position="1269"/>
    </location>
</feature>
<feature type="repeat" description="PPR" evidence="3">
    <location>
        <begin position="956"/>
        <end position="990"/>
    </location>
</feature>
<dbReference type="Proteomes" id="UP000298416">
    <property type="component" value="Unassembled WGS sequence"/>
</dbReference>
<keyword evidence="7" id="KW-1185">Reference proteome</keyword>
<dbReference type="PROSITE" id="PS51375">
    <property type="entry name" value="PPR"/>
    <property type="match status" value="17"/>
</dbReference>
<dbReference type="NCBIfam" id="TIGR00756">
    <property type="entry name" value="PPR"/>
    <property type="match status" value="15"/>
</dbReference>
<feature type="compositionally biased region" description="Low complexity" evidence="5">
    <location>
        <begin position="118"/>
        <end position="132"/>
    </location>
</feature>
<feature type="repeat" description="PPR" evidence="3">
    <location>
        <begin position="1061"/>
        <end position="1095"/>
    </location>
</feature>
<dbReference type="InterPro" id="IPR011990">
    <property type="entry name" value="TPR-like_helical_dom_sf"/>
</dbReference>
<evidence type="ECO:0000256" key="1">
    <source>
        <dbReference type="ARBA" id="ARBA00007626"/>
    </source>
</evidence>
<keyword evidence="2" id="KW-0677">Repeat</keyword>
<dbReference type="SUPFAM" id="SSF81901">
    <property type="entry name" value="HCP-like"/>
    <property type="match status" value="1"/>
</dbReference>
<dbReference type="PANTHER" id="PTHR47447">
    <property type="entry name" value="OS03G0856100 PROTEIN"/>
    <property type="match status" value="1"/>
</dbReference>
<feature type="repeat" description="PPR" evidence="3">
    <location>
        <begin position="1374"/>
        <end position="1408"/>
    </location>
</feature>
<comment type="caution">
    <text evidence="6">The sequence shown here is derived from an EMBL/GenBank/DDBJ whole genome shotgun (WGS) entry which is preliminary data.</text>
</comment>
<feature type="compositionally biased region" description="Basic and acidic residues" evidence="5">
    <location>
        <begin position="79"/>
        <end position="99"/>
    </location>
</feature>
<evidence type="ECO:0008006" key="8">
    <source>
        <dbReference type="Google" id="ProtNLM"/>
    </source>
</evidence>
<evidence type="ECO:0000313" key="6">
    <source>
        <dbReference type="EMBL" id="KAG6410596.1"/>
    </source>
</evidence>
<proteinExistence type="inferred from homology"/>
<feature type="repeat" description="PPR" evidence="3">
    <location>
        <begin position="1130"/>
        <end position="1164"/>
    </location>
</feature>
<feature type="repeat" description="PPR" evidence="3">
    <location>
        <begin position="1549"/>
        <end position="1583"/>
    </location>
</feature>
<dbReference type="PANTHER" id="PTHR47447:SF28">
    <property type="entry name" value="PENTACOTRIPEPTIDE-REPEAT REGION OF PRORP DOMAIN-CONTAINING PROTEIN"/>
    <property type="match status" value="1"/>
</dbReference>
<comment type="similarity">
    <text evidence="1">Belongs to the PPR family. P subfamily.</text>
</comment>
<evidence type="ECO:0000256" key="2">
    <source>
        <dbReference type="ARBA" id="ARBA00022737"/>
    </source>
</evidence>
<dbReference type="Pfam" id="PF12854">
    <property type="entry name" value="PPR_1"/>
    <property type="match status" value="2"/>
</dbReference>
<dbReference type="SUPFAM" id="SSF48452">
    <property type="entry name" value="TPR-like"/>
    <property type="match status" value="1"/>
</dbReference>
<feature type="region of interest" description="Disordered" evidence="5">
    <location>
        <begin position="76"/>
        <end position="183"/>
    </location>
</feature>
<feature type="repeat" description="PPR" evidence="3">
    <location>
        <begin position="1096"/>
        <end position="1126"/>
    </location>
</feature>
<dbReference type="EMBL" id="PNBA02000010">
    <property type="protein sequence ID" value="KAG6410596.1"/>
    <property type="molecule type" value="Genomic_DNA"/>
</dbReference>
<feature type="repeat" description="PPR" evidence="3">
    <location>
        <begin position="991"/>
        <end position="1025"/>
    </location>
</feature>
<reference evidence="6" key="1">
    <citation type="submission" date="2018-01" db="EMBL/GenBank/DDBJ databases">
        <authorList>
            <person name="Mao J.F."/>
        </authorList>
    </citation>
    <scope>NUCLEOTIDE SEQUENCE</scope>
    <source>
        <strain evidence="6">Huo1</strain>
        <tissue evidence="6">Leaf</tissue>
    </source>
</reference>
<accession>A0A8X8XFN9</accession>
<feature type="region of interest" description="Disordered" evidence="5">
    <location>
        <begin position="518"/>
        <end position="548"/>
    </location>
</feature>
<feature type="repeat" description="PPR" evidence="3">
    <location>
        <begin position="1200"/>
        <end position="1234"/>
    </location>
</feature>
<protein>
    <recommendedName>
        <fullName evidence="8">Pentatricopeptide repeat-containing protein</fullName>
    </recommendedName>
</protein>
<feature type="compositionally biased region" description="Polar residues" evidence="5">
    <location>
        <begin position="1"/>
        <end position="12"/>
    </location>
</feature>
<organism evidence="6">
    <name type="scientific">Salvia splendens</name>
    <name type="common">Scarlet sage</name>
    <dbReference type="NCBI Taxonomy" id="180675"/>
    <lineage>
        <taxon>Eukaryota</taxon>
        <taxon>Viridiplantae</taxon>
        <taxon>Streptophyta</taxon>
        <taxon>Embryophyta</taxon>
        <taxon>Tracheophyta</taxon>
        <taxon>Spermatophyta</taxon>
        <taxon>Magnoliopsida</taxon>
        <taxon>eudicotyledons</taxon>
        <taxon>Gunneridae</taxon>
        <taxon>Pentapetalae</taxon>
        <taxon>asterids</taxon>
        <taxon>lamiids</taxon>
        <taxon>Lamiales</taxon>
        <taxon>Lamiaceae</taxon>
        <taxon>Nepetoideae</taxon>
        <taxon>Mentheae</taxon>
        <taxon>Salviinae</taxon>
        <taxon>Salvia</taxon>
        <taxon>Salvia subgen. Calosphace</taxon>
        <taxon>core Calosphace</taxon>
    </lineage>
</organism>
<dbReference type="Pfam" id="PF01535">
    <property type="entry name" value="PPR"/>
    <property type="match status" value="5"/>
</dbReference>
<gene>
    <name evidence="6" type="ORF">SASPL_128658</name>
</gene>
<keyword evidence="4" id="KW-0175">Coiled coil</keyword>
<feature type="repeat" description="PPR" evidence="3">
    <location>
        <begin position="1165"/>
        <end position="1199"/>
    </location>
</feature>
<feature type="repeat" description="PPR" evidence="3">
    <location>
        <begin position="1479"/>
        <end position="1513"/>
    </location>
</feature>
<dbReference type="Gene3D" id="1.25.40.10">
    <property type="entry name" value="Tetratricopeptide repeat domain"/>
    <property type="match status" value="8"/>
</dbReference>
<feature type="repeat" description="PPR" evidence="3">
    <location>
        <begin position="1339"/>
        <end position="1373"/>
    </location>
</feature>
<feature type="coiled-coil region" evidence="4">
    <location>
        <begin position="370"/>
        <end position="397"/>
    </location>
</feature>
<evidence type="ECO:0000256" key="4">
    <source>
        <dbReference type="SAM" id="Coils"/>
    </source>
</evidence>
<reference evidence="6" key="2">
    <citation type="submission" date="2020-08" db="EMBL/GenBank/DDBJ databases">
        <title>Plant Genome Project.</title>
        <authorList>
            <person name="Zhang R.-G."/>
        </authorList>
    </citation>
    <scope>NUCLEOTIDE SEQUENCE</scope>
    <source>
        <strain evidence="6">Huo1</strain>
        <tissue evidence="6">Leaf</tissue>
    </source>
</reference>
<feature type="repeat" description="PPR" evidence="3">
    <location>
        <begin position="1409"/>
        <end position="1443"/>
    </location>
</feature>
<dbReference type="Pfam" id="PF13041">
    <property type="entry name" value="PPR_2"/>
    <property type="match status" value="5"/>
</dbReference>
<evidence type="ECO:0000256" key="3">
    <source>
        <dbReference type="PROSITE-ProRule" id="PRU00708"/>
    </source>
</evidence>
<feature type="repeat" description="PPR" evidence="3">
    <location>
        <begin position="1304"/>
        <end position="1338"/>
    </location>
</feature>
<dbReference type="InterPro" id="IPR002885">
    <property type="entry name" value="PPR_rpt"/>
</dbReference>
<sequence length="1624" mass="181277">MATSAFKSTTKRATSEYSDHRRSRSLSRFSRSIAPEPEADMDYIKNAPRGKFVNTARGPFPEISLDDLALELFSSSSKNESDGGAVEREGRSASRRGEVGRWASDTASSRRRGRSVSRSRGDAASISSASSGPKNAVSRDDSSRRRRSVSVARNATPNTDKNAVVADLGTRRRRSLSVARSSANAVPIQDKDAVAADAGTRRRRSMSVARYQISDSESDIDCSQNTSNRATMIAPTSGNTHLHLASKTAASSYRLAGRARSQIDLSMLNDDYSSQSSALTDDESKDTRFGRNGSEKIIRAVHAQKKADHPSEEVANGGLYAVMRKELRHAVEEIRTELHQAMGKCQIALPSNDCSLSENAKIPHDSFRIREKYAKKLEQLEKQKKNLLAEMLLEEQCDQEVSETYEELSNSRASGVTEKPPQARKRSSDRSRLSDRLTEDAERYFEDFISNIEDTDLSSFDGERSDGSSTLRVLLRGRRDFTIGEAETCRTPAGSTSCPAEMDGVIFPWLQWETSHDGSPCGKTELQNPTTPHALHRDSEKSVLNQESSQLHDASSFSVSSHSSWSPGPCHSSSIDKREKALIGYNRNEPSPQELLGLAGQKPLGKDGKFFEQSSRPTLFSSDIEFIRINAAKVSGLFVGTKDKCRGCEKTVYPIEKVSVNGAAQELLQMQLRRTLLLNRLHKSSQKNKAALIGISDFSNHLRTILPFADAKHSRMMAIFNNPVLKLRLQQKPFYLYNTFKRLSSLNDGTCGVDGNEGISNDGKWRTPHSNGGDAHMRKHEVLRRGIENVYHILESGPWGPSLEKALSLCDDKPEPDLVIGVLRRLKDINLAIHYFRWVEKATNQVNLPETYHSLLILIARCRKFDRIGHILEEMSLAGFGLSFETSMELVSSCVRAQRLREAYDLMQTMRNFEFRPAFSAYTTLIGALAVVRKPEHPNLMLSLFHQMQELGYEVSVHLFTTLIRVFARDGQVDAALSLLDEMKSNSFQADIVLYNVCIDCFGKAGKVDMAWKFFHEIKSHGLIPDDVSFTSMIGVLCKANRMNEAVELFEQMELNRSVPCAYAYNTMIMGYGSAGKFDEVYKLLERQRMKGSIPSVIAYNSLLTCLGRRGKVDEALIVYSDMRTDAMPNLSTYNILVDMLCRAGKLDAALAIQQDMKASGMAPDIMTVNIMIDRLCKANKLDEACSVFRSMDRKVCSPNKYTFCSLIDGLGRHGRVDDAYKLYEEMLDSNEVPDAIIYTSLIKNFFKSGRKEDGHKIYKEMVRQGTSPDLTLLNTYMDSVFKAGETEKGRALFEDIKVQFTPDARSYSILINGLIKAGFARETYEIFYAMKEQSCALDTLAYNTVIDGFCKSGKVNKAYQLLEEMKAKGHQPTVVTYGSVIDGLAKIDRLDESYMLFEEAKSIGVELNVVVYSSLVDGFGKVGRIDEAYLIIEEMMQNNLTPNIQTWNCLLDALVKAEEIDEALVCWNSIKDLKCIPNIVTYSILINGLCKVRKFNKAFVFWQEMQKQGLKPNAITYVTMISGLSKAGNVLEAVKLYERFKENGGIPDSACYNAVIEGLSLANKATEAYQLFEETRLKGCKIHTKTCVVLLDALHKAECLEQAAIVGAVLRETAKSQHASRSF</sequence>
<feature type="region of interest" description="Disordered" evidence="5">
    <location>
        <begin position="1"/>
        <end position="46"/>
    </location>
</feature>
<feature type="repeat" description="PPR" evidence="3">
    <location>
        <begin position="1026"/>
        <end position="1060"/>
    </location>
</feature>
<evidence type="ECO:0000256" key="5">
    <source>
        <dbReference type="SAM" id="MobiDB-lite"/>
    </source>
</evidence>
<feature type="compositionally biased region" description="Basic and acidic residues" evidence="5">
    <location>
        <begin position="426"/>
        <end position="436"/>
    </location>
</feature>
<feature type="region of interest" description="Disordered" evidence="5">
    <location>
        <begin position="403"/>
        <end position="436"/>
    </location>
</feature>
<feature type="repeat" description="PPR" evidence="3">
    <location>
        <begin position="1514"/>
        <end position="1548"/>
    </location>
</feature>
<name>A0A8X8XFN9_SALSN</name>
<evidence type="ECO:0000313" key="7">
    <source>
        <dbReference type="Proteomes" id="UP000298416"/>
    </source>
</evidence>